<organism evidence="10 12">
    <name type="scientific">Rotaria sordida</name>
    <dbReference type="NCBI Taxonomy" id="392033"/>
    <lineage>
        <taxon>Eukaryota</taxon>
        <taxon>Metazoa</taxon>
        <taxon>Spiralia</taxon>
        <taxon>Gnathifera</taxon>
        <taxon>Rotifera</taxon>
        <taxon>Eurotatoria</taxon>
        <taxon>Bdelloidea</taxon>
        <taxon>Philodinida</taxon>
        <taxon>Philodinidae</taxon>
        <taxon>Rotaria</taxon>
    </lineage>
</organism>
<dbReference type="AlphaFoldDB" id="A0A815GIG6"/>
<evidence type="ECO:0000256" key="4">
    <source>
        <dbReference type="ARBA" id="ARBA00022833"/>
    </source>
</evidence>
<name>A0A815GIG6_9BILA</name>
<dbReference type="Proteomes" id="UP000663854">
    <property type="component" value="Unassembled WGS sequence"/>
</dbReference>
<evidence type="ECO:0000313" key="11">
    <source>
        <dbReference type="EMBL" id="CAF1595815.1"/>
    </source>
</evidence>
<keyword evidence="3" id="KW-0863">Zinc-finger</keyword>
<feature type="domain" description="HAT C-terminal dimerisation" evidence="9">
    <location>
        <begin position="647"/>
        <end position="714"/>
    </location>
</feature>
<dbReference type="GO" id="GO:0008270">
    <property type="term" value="F:zinc ion binding"/>
    <property type="evidence" value="ECO:0007669"/>
    <property type="project" value="UniProtKB-KW"/>
</dbReference>
<dbReference type="SMART" id="SM00614">
    <property type="entry name" value="ZnF_BED"/>
    <property type="match status" value="1"/>
</dbReference>
<dbReference type="Proteomes" id="UP000663870">
    <property type="component" value="Unassembled WGS sequence"/>
</dbReference>
<evidence type="ECO:0000256" key="3">
    <source>
        <dbReference type="ARBA" id="ARBA00022771"/>
    </source>
</evidence>
<evidence type="ECO:0000313" key="12">
    <source>
        <dbReference type="Proteomes" id="UP000663854"/>
    </source>
</evidence>
<evidence type="ECO:0000256" key="5">
    <source>
        <dbReference type="ARBA" id="ARBA00023125"/>
    </source>
</evidence>
<dbReference type="InterPro" id="IPR012337">
    <property type="entry name" value="RNaseH-like_sf"/>
</dbReference>
<protein>
    <recommendedName>
        <fullName evidence="14">BED-type domain-containing protein</fullName>
    </recommendedName>
</protein>
<accession>A0A815GIG6</accession>
<keyword evidence="6" id="KW-0539">Nucleus</keyword>
<dbReference type="InterPro" id="IPR008906">
    <property type="entry name" value="HATC_C_dom"/>
</dbReference>
<evidence type="ECO:0000256" key="7">
    <source>
        <dbReference type="SAM" id="MobiDB-lite"/>
    </source>
</evidence>
<sequence length="720" mass="82802">MAQSDDHTDNVRIIYQLVVHHSTLNKTFCYLYLFNRQQQVRIHLWIIYQLVVHHSTLNKTFCYLYLFNRQQQDNLSTCCSSNIYYLVVQRQTINKSLRHLQLFAYQEQVRVSYGIIILGRITRSLLICVLLSVSENESKVNNEGGVTENSQSTQTMSSAKQSRVWAYFERIYGDQGLQAKCLVGDCAKVLSTPLHSTSTLIRHLRDVHEVDEFKPKEKLVHRSKQKGIPVKLKKKLDRALATTNETNPHDSELRLSDSLQKINIIDDEQSMNQVRAVENDVECTDTDDENEDSDEEDNNNINQDDDGGNFSDEGDSISINSESDIESSDDSLQNNFEVGVDVHPSESSDLSLPQPDPLICLVVEKSRLLIDIIKDSSILSSFIKKKKYEYNQYNDNKIKSSLFLDVRTRWNSTFKMLHTLNVHRPIIIELFQNKTNLDITKKQQQRLNALELTSDCWYIIELLIKILKPFYRATKAISGSDYPTIGITLFIFRRLEKDFLSNISPTDDPLFNNMKECLLSKMIYYNMVKDPSQTKTIMFYGYFDPYGISVMTNNEINKIENEIKYIIRQQTSNSSTQASSTTSSNTNGSLTTEKEKKKSLLNYFLDSLADEDTQQVKKQSSTLNKILNDEFKTYKKLAGHFVSTSSDLYDSLQFWKKNKLLLPNLALLAQKYLASPSTSTKSESAFSISAYYGRKQRARLSPENLGFSVFLKDKLSNENK</sequence>
<evidence type="ECO:0000313" key="13">
    <source>
        <dbReference type="Proteomes" id="UP000663870"/>
    </source>
</evidence>
<keyword evidence="2" id="KW-0479">Metal-binding</keyword>
<dbReference type="PANTHER" id="PTHR23272">
    <property type="entry name" value="BED FINGER-RELATED"/>
    <property type="match status" value="1"/>
</dbReference>
<feature type="region of interest" description="Disordered" evidence="7">
    <location>
        <begin position="574"/>
        <end position="593"/>
    </location>
</feature>
<evidence type="ECO:0000259" key="9">
    <source>
        <dbReference type="Pfam" id="PF05699"/>
    </source>
</evidence>
<dbReference type="Pfam" id="PF05699">
    <property type="entry name" value="Dimer_Tnp_hAT"/>
    <property type="match status" value="1"/>
</dbReference>
<comment type="subcellular location">
    <subcellularLocation>
        <location evidence="1">Nucleus</location>
    </subcellularLocation>
</comment>
<feature type="region of interest" description="Disordered" evidence="7">
    <location>
        <begin position="282"/>
        <end position="331"/>
    </location>
</feature>
<proteinExistence type="predicted"/>
<keyword evidence="13" id="KW-1185">Reference proteome</keyword>
<dbReference type="SUPFAM" id="SSF53098">
    <property type="entry name" value="Ribonuclease H-like"/>
    <property type="match status" value="1"/>
</dbReference>
<dbReference type="Pfam" id="PF02892">
    <property type="entry name" value="zf-BED"/>
    <property type="match status" value="1"/>
</dbReference>
<feature type="compositionally biased region" description="Low complexity" evidence="7">
    <location>
        <begin position="574"/>
        <end position="591"/>
    </location>
</feature>
<dbReference type="EMBL" id="CAJNOL010004852">
    <property type="protein sequence ID" value="CAF1595815.1"/>
    <property type="molecule type" value="Genomic_DNA"/>
</dbReference>
<dbReference type="GO" id="GO:0005634">
    <property type="term" value="C:nucleus"/>
    <property type="evidence" value="ECO:0007669"/>
    <property type="project" value="UniProtKB-SubCell"/>
</dbReference>
<feature type="compositionally biased region" description="Acidic residues" evidence="7">
    <location>
        <begin position="282"/>
        <end position="315"/>
    </location>
</feature>
<evidence type="ECO:0000256" key="2">
    <source>
        <dbReference type="ARBA" id="ARBA00022723"/>
    </source>
</evidence>
<gene>
    <name evidence="11" type="ORF">JXQ802_LOCUS47716</name>
    <name evidence="10" type="ORF">PYM288_LOCUS31797</name>
</gene>
<keyword evidence="5" id="KW-0238">DNA-binding</keyword>
<comment type="caution">
    <text evidence="10">The sequence shown here is derived from an EMBL/GenBank/DDBJ whole genome shotgun (WGS) entry which is preliminary data.</text>
</comment>
<reference evidence="10" key="1">
    <citation type="submission" date="2021-02" db="EMBL/GenBank/DDBJ databases">
        <authorList>
            <person name="Nowell W R."/>
        </authorList>
    </citation>
    <scope>NUCLEOTIDE SEQUENCE</scope>
</reference>
<dbReference type="GO" id="GO:0003677">
    <property type="term" value="F:DNA binding"/>
    <property type="evidence" value="ECO:0007669"/>
    <property type="project" value="UniProtKB-KW"/>
</dbReference>
<evidence type="ECO:0000256" key="1">
    <source>
        <dbReference type="ARBA" id="ARBA00004123"/>
    </source>
</evidence>
<dbReference type="InterPro" id="IPR003656">
    <property type="entry name" value="Znf_BED"/>
</dbReference>
<dbReference type="PANTHER" id="PTHR23272:SF184">
    <property type="entry name" value="OS03G0311250 PROTEIN"/>
    <property type="match status" value="1"/>
</dbReference>
<evidence type="ECO:0000313" key="10">
    <source>
        <dbReference type="EMBL" id="CAF1339098.1"/>
    </source>
</evidence>
<evidence type="ECO:0000259" key="8">
    <source>
        <dbReference type="Pfam" id="PF02892"/>
    </source>
</evidence>
<dbReference type="GO" id="GO:0046983">
    <property type="term" value="F:protein dimerization activity"/>
    <property type="evidence" value="ECO:0007669"/>
    <property type="project" value="InterPro"/>
</dbReference>
<keyword evidence="4" id="KW-0862">Zinc</keyword>
<evidence type="ECO:0000256" key="6">
    <source>
        <dbReference type="ARBA" id="ARBA00023242"/>
    </source>
</evidence>
<dbReference type="EMBL" id="CAJNOH010003514">
    <property type="protein sequence ID" value="CAF1339098.1"/>
    <property type="molecule type" value="Genomic_DNA"/>
</dbReference>
<evidence type="ECO:0008006" key="14">
    <source>
        <dbReference type="Google" id="ProtNLM"/>
    </source>
</evidence>
<feature type="domain" description="BED-type" evidence="8">
    <location>
        <begin position="162"/>
        <end position="208"/>
    </location>
</feature>